<dbReference type="PANTHER" id="PTHR43406:SF1">
    <property type="entry name" value="TRYPTOPHAN SYNTHASE ALPHA CHAIN, CHLOROPLASTIC"/>
    <property type="match status" value="1"/>
</dbReference>
<comment type="subunit">
    <text evidence="2 8">Tetramer of two alpha and two beta chains.</text>
</comment>
<comment type="function">
    <text evidence="8">The alpha subunit is responsible for the aldol cleavage of indoleglycerol phosphate to indole and glyceraldehyde 3-phosphate.</text>
</comment>
<dbReference type="Proteomes" id="UP000263040">
    <property type="component" value="Chromosome"/>
</dbReference>
<proteinExistence type="inferred from homology"/>
<dbReference type="AlphaFoldDB" id="A0AAD0SSN0"/>
<accession>A0AAD0SSN0</accession>
<evidence type="ECO:0000256" key="4">
    <source>
        <dbReference type="ARBA" id="ARBA00022822"/>
    </source>
</evidence>
<evidence type="ECO:0000256" key="8">
    <source>
        <dbReference type="HAMAP-Rule" id="MF_00131"/>
    </source>
</evidence>
<dbReference type="InterPro" id="IPR002028">
    <property type="entry name" value="Trp_synthase_suA"/>
</dbReference>
<dbReference type="GO" id="GO:0004834">
    <property type="term" value="F:tryptophan synthase activity"/>
    <property type="evidence" value="ECO:0007669"/>
    <property type="project" value="UniProtKB-UniRule"/>
</dbReference>
<evidence type="ECO:0000256" key="6">
    <source>
        <dbReference type="ARBA" id="ARBA00023239"/>
    </source>
</evidence>
<reference evidence="10 11" key="1">
    <citation type="submission" date="2018-08" db="EMBL/GenBank/DDBJ databases">
        <title>Complete genome of the Arcobacter suis type strain LMG 26152.</title>
        <authorList>
            <person name="Miller W.G."/>
            <person name="Yee E."/>
            <person name="Bono J.L."/>
        </authorList>
    </citation>
    <scope>NUCLEOTIDE SEQUENCE [LARGE SCALE GENOMIC DNA]</scope>
    <source>
        <strain evidence="10 11">CECT 7833</strain>
    </source>
</reference>
<dbReference type="PANTHER" id="PTHR43406">
    <property type="entry name" value="TRYPTOPHAN SYNTHASE, ALPHA CHAIN"/>
    <property type="match status" value="1"/>
</dbReference>
<dbReference type="HAMAP" id="MF_00131">
    <property type="entry name" value="Trp_synth_alpha"/>
    <property type="match status" value="1"/>
</dbReference>
<dbReference type="CDD" id="cd04724">
    <property type="entry name" value="Tryptophan_synthase_alpha"/>
    <property type="match status" value="1"/>
</dbReference>
<dbReference type="KEGG" id="asui:ASUIS_2537"/>
<keyword evidence="5 8" id="KW-0057">Aromatic amino acid biosynthesis</keyword>
<evidence type="ECO:0000313" key="10">
    <source>
        <dbReference type="EMBL" id="AXX90951.1"/>
    </source>
</evidence>
<evidence type="ECO:0000256" key="3">
    <source>
        <dbReference type="ARBA" id="ARBA00022605"/>
    </source>
</evidence>
<feature type="active site" description="Proton acceptor" evidence="8">
    <location>
        <position position="49"/>
    </location>
</feature>
<dbReference type="EMBL" id="CP032100">
    <property type="protein sequence ID" value="AXX90951.1"/>
    <property type="molecule type" value="Genomic_DNA"/>
</dbReference>
<evidence type="ECO:0000256" key="9">
    <source>
        <dbReference type="RuleBase" id="RU003662"/>
    </source>
</evidence>
<evidence type="ECO:0000256" key="1">
    <source>
        <dbReference type="ARBA" id="ARBA00004733"/>
    </source>
</evidence>
<dbReference type="EC" id="4.2.1.20" evidence="8"/>
<evidence type="ECO:0000313" key="11">
    <source>
        <dbReference type="Proteomes" id="UP000263040"/>
    </source>
</evidence>
<dbReference type="InterPro" id="IPR018204">
    <property type="entry name" value="Trp_synthase_alpha_AS"/>
</dbReference>
<dbReference type="RefSeq" id="WP_118887705.1">
    <property type="nucleotide sequence ID" value="NZ_CP032100.1"/>
</dbReference>
<comment type="similarity">
    <text evidence="8 9">Belongs to the TrpA family.</text>
</comment>
<keyword evidence="3 8" id="KW-0028">Amino-acid biosynthesis</keyword>
<keyword evidence="4 8" id="KW-0822">Tryptophan biosynthesis</keyword>
<evidence type="ECO:0000256" key="5">
    <source>
        <dbReference type="ARBA" id="ARBA00023141"/>
    </source>
</evidence>
<organism evidence="10 11">
    <name type="scientific">Arcobacter suis CECT 7833</name>
    <dbReference type="NCBI Taxonomy" id="663365"/>
    <lineage>
        <taxon>Bacteria</taxon>
        <taxon>Pseudomonadati</taxon>
        <taxon>Campylobacterota</taxon>
        <taxon>Epsilonproteobacteria</taxon>
        <taxon>Campylobacterales</taxon>
        <taxon>Arcobacteraceae</taxon>
        <taxon>Arcobacter</taxon>
    </lineage>
</organism>
<name>A0AAD0SSN0_9BACT</name>
<dbReference type="SUPFAM" id="SSF51366">
    <property type="entry name" value="Ribulose-phoshate binding barrel"/>
    <property type="match status" value="1"/>
</dbReference>
<dbReference type="GO" id="GO:0005829">
    <property type="term" value="C:cytosol"/>
    <property type="evidence" value="ECO:0007669"/>
    <property type="project" value="TreeGrafter"/>
</dbReference>
<comment type="pathway">
    <text evidence="1 8">Amino-acid biosynthesis; L-tryptophan biosynthesis; L-tryptophan from chorismate: step 5/5.</text>
</comment>
<protein>
    <recommendedName>
        <fullName evidence="8">Tryptophan synthase alpha chain</fullName>
        <ecNumber evidence="8">4.2.1.20</ecNumber>
    </recommendedName>
</protein>
<dbReference type="PROSITE" id="PS00167">
    <property type="entry name" value="TRP_SYNTHASE_ALPHA"/>
    <property type="match status" value="1"/>
</dbReference>
<keyword evidence="11" id="KW-1185">Reference proteome</keyword>
<comment type="catalytic activity">
    <reaction evidence="7 8">
        <text>(1S,2R)-1-C-(indol-3-yl)glycerol 3-phosphate + L-serine = D-glyceraldehyde 3-phosphate + L-tryptophan + H2O</text>
        <dbReference type="Rhea" id="RHEA:10532"/>
        <dbReference type="ChEBI" id="CHEBI:15377"/>
        <dbReference type="ChEBI" id="CHEBI:33384"/>
        <dbReference type="ChEBI" id="CHEBI:57912"/>
        <dbReference type="ChEBI" id="CHEBI:58866"/>
        <dbReference type="ChEBI" id="CHEBI:59776"/>
        <dbReference type="EC" id="4.2.1.20"/>
    </reaction>
</comment>
<sequence>MKQNDKKLVGYITSSFPNNNFTIDLAYSMKEAGVDTLELGIPFSDPVADGPVIEKANLIALNNGFKLKDLFEVSSKIAKDIDTLWMGYLNPFYHYGMEKFLQKAQEFGIKGTIIPDLPYEMAQNFEDLFKKYNKVNVSFVAPTDSEERIKQIVTESQKFIYMVAYAGITGSGQKEDLSKIIENIRKYSNTPLYIGFGVDENSCKEKVMGVDGVIVGSAFVKHIIDDSLSNDEKIKKISCVAKEIKEKINE</sequence>
<evidence type="ECO:0000256" key="2">
    <source>
        <dbReference type="ARBA" id="ARBA00011270"/>
    </source>
</evidence>
<dbReference type="Pfam" id="PF00290">
    <property type="entry name" value="Trp_syntA"/>
    <property type="match status" value="1"/>
</dbReference>
<feature type="active site" description="Proton acceptor" evidence="8">
    <location>
        <position position="38"/>
    </location>
</feature>
<dbReference type="InterPro" id="IPR013785">
    <property type="entry name" value="Aldolase_TIM"/>
</dbReference>
<dbReference type="InterPro" id="IPR011060">
    <property type="entry name" value="RibuloseP-bd_barrel"/>
</dbReference>
<keyword evidence="6 8" id="KW-0456">Lyase</keyword>
<gene>
    <name evidence="8 10" type="primary">trpA</name>
    <name evidence="10" type="ORF">ASUIS_2537</name>
</gene>
<dbReference type="Gene3D" id="3.20.20.70">
    <property type="entry name" value="Aldolase class I"/>
    <property type="match status" value="1"/>
</dbReference>
<dbReference type="NCBIfam" id="TIGR00262">
    <property type="entry name" value="trpA"/>
    <property type="match status" value="1"/>
</dbReference>
<evidence type="ECO:0000256" key="7">
    <source>
        <dbReference type="ARBA" id="ARBA00049047"/>
    </source>
</evidence>